<dbReference type="GO" id="GO:0016020">
    <property type="term" value="C:membrane"/>
    <property type="evidence" value="ECO:0007669"/>
    <property type="project" value="UniProtKB-SubCell"/>
</dbReference>
<feature type="transmembrane region" description="Helical" evidence="6">
    <location>
        <begin position="22"/>
        <end position="42"/>
    </location>
</feature>
<keyword evidence="8" id="KW-1185">Reference proteome</keyword>
<organism evidence="7 8">
    <name type="scientific">Ceutorhynchus assimilis</name>
    <name type="common">cabbage seed weevil</name>
    <dbReference type="NCBI Taxonomy" id="467358"/>
    <lineage>
        <taxon>Eukaryota</taxon>
        <taxon>Metazoa</taxon>
        <taxon>Ecdysozoa</taxon>
        <taxon>Arthropoda</taxon>
        <taxon>Hexapoda</taxon>
        <taxon>Insecta</taxon>
        <taxon>Pterygota</taxon>
        <taxon>Neoptera</taxon>
        <taxon>Endopterygota</taxon>
        <taxon>Coleoptera</taxon>
        <taxon>Polyphaga</taxon>
        <taxon>Cucujiformia</taxon>
        <taxon>Curculionidae</taxon>
        <taxon>Ceutorhynchinae</taxon>
        <taxon>Ceutorhynchus</taxon>
    </lineage>
</organism>
<evidence type="ECO:0000256" key="6">
    <source>
        <dbReference type="SAM" id="Phobius"/>
    </source>
</evidence>
<dbReference type="Pfam" id="PF05653">
    <property type="entry name" value="Mg_trans_NIPA"/>
    <property type="match status" value="1"/>
</dbReference>
<evidence type="ECO:0000256" key="2">
    <source>
        <dbReference type="ARBA" id="ARBA00007230"/>
    </source>
</evidence>
<feature type="transmembrane region" description="Helical" evidence="6">
    <location>
        <begin position="259"/>
        <end position="279"/>
    </location>
</feature>
<feature type="transmembrane region" description="Helical" evidence="6">
    <location>
        <begin position="85"/>
        <end position="111"/>
    </location>
</feature>
<accession>A0A9N9MAH2</accession>
<sequence length="340" mass="36819">MSSIDSTTVESLNSIPISEADFYIGLCLAVSSSAFIGSSFIIKKISLKKLNKVGLRASAGGFGYLKDWTWWIGFLTMGVGELANFGAYAFAPASLVTPLGALSVLVSAILASKFLHETLNANGKMGCILCILGSIVVVIHAPHSEEFPSMDALMVRVLEPDFLYYVFIVSVIVIVIMFFLGPRYGNKYVAVYVALCSATGSLTVMSCKALGLAIRSSISGDLPTKDVWMVIVIFCAVICFICLQMNYLNKALDVFETSIVTPVYYVMFTTMVIVVSAILFKEWVNMEATSVLGAICGFGITVVAIFLLSYSNKKTNEHPLAPSRAVIRQYGSNTLLSRTV</sequence>
<keyword evidence="4 6" id="KW-1133">Transmembrane helix</keyword>
<evidence type="ECO:0000256" key="5">
    <source>
        <dbReference type="ARBA" id="ARBA00023136"/>
    </source>
</evidence>
<gene>
    <name evidence="7" type="ORF">CEUTPL_LOCUS259</name>
</gene>
<dbReference type="Proteomes" id="UP001152799">
    <property type="component" value="Chromosome 1"/>
</dbReference>
<evidence type="ECO:0000313" key="7">
    <source>
        <dbReference type="EMBL" id="CAG9759511.1"/>
    </source>
</evidence>
<feature type="transmembrane region" description="Helical" evidence="6">
    <location>
        <begin position="227"/>
        <end position="247"/>
    </location>
</feature>
<evidence type="ECO:0000313" key="8">
    <source>
        <dbReference type="Proteomes" id="UP001152799"/>
    </source>
</evidence>
<dbReference type="InterPro" id="IPR008521">
    <property type="entry name" value="Mg_trans_NIPA"/>
</dbReference>
<dbReference type="OrthoDB" id="6428174at2759"/>
<feature type="transmembrane region" description="Helical" evidence="6">
    <location>
        <begin position="291"/>
        <end position="310"/>
    </location>
</feature>
<keyword evidence="5 6" id="KW-0472">Membrane</keyword>
<feature type="transmembrane region" description="Helical" evidence="6">
    <location>
        <begin position="123"/>
        <end position="142"/>
    </location>
</feature>
<comment type="subcellular location">
    <subcellularLocation>
        <location evidence="1">Membrane</location>
        <topology evidence="1">Multi-pass membrane protein</topology>
    </subcellularLocation>
</comment>
<evidence type="ECO:0000256" key="3">
    <source>
        <dbReference type="ARBA" id="ARBA00022692"/>
    </source>
</evidence>
<dbReference type="SUPFAM" id="SSF103481">
    <property type="entry name" value="Multidrug resistance efflux transporter EmrE"/>
    <property type="match status" value="1"/>
</dbReference>
<feature type="transmembrane region" description="Helical" evidence="6">
    <location>
        <begin position="188"/>
        <end position="215"/>
    </location>
</feature>
<evidence type="ECO:0000256" key="1">
    <source>
        <dbReference type="ARBA" id="ARBA00004141"/>
    </source>
</evidence>
<dbReference type="AlphaFoldDB" id="A0A9N9MAH2"/>
<proteinExistence type="inferred from homology"/>
<dbReference type="GO" id="GO:0015095">
    <property type="term" value="F:magnesium ion transmembrane transporter activity"/>
    <property type="evidence" value="ECO:0007669"/>
    <property type="project" value="InterPro"/>
</dbReference>
<reference evidence="7" key="1">
    <citation type="submission" date="2022-01" db="EMBL/GenBank/DDBJ databases">
        <authorList>
            <person name="King R."/>
        </authorList>
    </citation>
    <scope>NUCLEOTIDE SEQUENCE</scope>
</reference>
<evidence type="ECO:0008006" key="9">
    <source>
        <dbReference type="Google" id="ProtNLM"/>
    </source>
</evidence>
<dbReference type="PANTHER" id="PTHR12570:SF92">
    <property type="entry name" value="SPICHTHYIN, ISOFORM B"/>
    <property type="match status" value="1"/>
</dbReference>
<dbReference type="PANTHER" id="PTHR12570">
    <property type="match status" value="1"/>
</dbReference>
<feature type="transmembrane region" description="Helical" evidence="6">
    <location>
        <begin position="162"/>
        <end position="181"/>
    </location>
</feature>
<name>A0A9N9MAH2_9CUCU</name>
<comment type="similarity">
    <text evidence="2">Belongs to the NIPA family.</text>
</comment>
<dbReference type="EMBL" id="OU892277">
    <property type="protein sequence ID" value="CAG9759511.1"/>
    <property type="molecule type" value="Genomic_DNA"/>
</dbReference>
<keyword evidence="3 6" id="KW-0812">Transmembrane</keyword>
<protein>
    <recommendedName>
        <fullName evidence="9">Magnesium transporter NIPA2</fullName>
    </recommendedName>
</protein>
<evidence type="ECO:0000256" key="4">
    <source>
        <dbReference type="ARBA" id="ARBA00022989"/>
    </source>
</evidence>
<dbReference type="InterPro" id="IPR037185">
    <property type="entry name" value="EmrE-like"/>
</dbReference>